<reference evidence="3" key="1">
    <citation type="journal article" date="2019" name="Int. J. Syst. Evol. Microbiol.">
        <title>The Global Catalogue of Microorganisms (GCM) 10K type strain sequencing project: providing services to taxonomists for standard genome sequencing and annotation.</title>
        <authorList>
            <consortium name="The Broad Institute Genomics Platform"/>
            <consortium name="The Broad Institute Genome Sequencing Center for Infectious Disease"/>
            <person name="Wu L."/>
            <person name="Ma J."/>
        </authorList>
    </citation>
    <scope>NUCLEOTIDE SEQUENCE [LARGE SCALE GENOMIC DNA]</scope>
    <source>
        <strain evidence="3">KCTC 52042</strain>
    </source>
</reference>
<keyword evidence="1" id="KW-1133">Transmembrane helix</keyword>
<accession>A0ABW5JH75</accession>
<evidence type="ECO:0000256" key="1">
    <source>
        <dbReference type="SAM" id="Phobius"/>
    </source>
</evidence>
<dbReference type="EMBL" id="JBHULI010000024">
    <property type="protein sequence ID" value="MFD2532083.1"/>
    <property type="molecule type" value="Genomic_DNA"/>
</dbReference>
<sequence>MDDLGKRIKNVTHELKDYIETKLELTLLNFGDQVSYWIGKSIQSLVGYTILAIGLIFGMTALAIYLGEVLDEMWAGYAIVASPFIIMGLILVILKPKAIVRSIQNQILAEFINSLDEEDPIKELPSKENSKKEHN</sequence>
<feature type="transmembrane region" description="Helical" evidence="1">
    <location>
        <begin position="45"/>
        <end position="67"/>
    </location>
</feature>
<dbReference type="Pfam" id="PF07332">
    <property type="entry name" value="Phage_holin_3_6"/>
    <property type="match status" value="1"/>
</dbReference>
<evidence type="ECO:0000313" key="2">
    <source>
        <dbReference type="EMBL" id="MFD2532083.1"/>
    </source>
</evidence>
<dbReference type="Proteomes" id="UP001597460">
    <property type="component" value="Unassembled WGS sequence"/>
</dbReference>
<comment type="caution">
    <text evidence="2">The sequence shown here is derived from an EMBL/GenBank/DDBJ whole genome shotgun (WGS) entry which is preliminary data.</text>
</comment>
<keyword evidence="3" id="KW-1185">Reference proteome</keyword>
<evidence type="ECO:0000313" key="3">
    <source>
        <dbReference type="Proteomes" id="UP001597460"/>
    </source>
</evidence>
<feature type="transmembrane region" description="Helical" evidence="1">
    <location>
        <begin position="73"/>
        <end position="94"/>
    </location>
</feature>
<dbReference type="InterPro" id="IPR009937">
    <property type="entry name" value="Phage_holin_3_6"/>
</dbReference>
<keyword evidence="1" id="KW-0812">Transmembrane</keyword>
<keyword evidence="1" id="KW-0472">Membrane</keyword>
<organism evidence="2 3">
    <name type="scientific">Gracilimonas halophila</name>
    <dbReference type="NCBI Taxonomy" id="1834464"/>
    <lineage>
        <taxon>Bacteria</taxon>
        <taxon>Pseudomonadati</taxon>
        <taxon>Balneolota</taxon>
        <taxon>Balneolia</taxon>
        <taxon>Balneolales</taxon>
        <taxon>Balneolaceae</taxon>
        <taxon>Gracilimonas</taxon>
    </lineage>
</organism>
<gene>
    <name evidence="2" type="ORF">ACFSVN_06470</name>
</gene>
<dbReference type="RefSeq" id="WP_390300208.1">
    <property type="nucleotide sequence ID" value="NZ_JBHULI010000024.1"/>
</dbReference>
<name>A0ABW5JH75_9BACT</name>
<proteinExistence type="predicted"/>
<protein>
    <submittedName>
        <fullName evidence="2">Phage holin family protein</fullName>
    </submittedName>
</protein>